<evidence type="ECO:0000313" key="2">
    <source>
        <dbReference type="EMBL" id="KAF5213584.1"/>
    </source>
</evidence>
<dbReference type="EMBL" id="JABDHM010000880">
    <property type="protein sequence ID" value="KAF5213584.1"/>
    <property type="molecule type" value="Genomic_DNA"/>
</dbReference>
<sequence>MRDVHAFSCTFFYSESFGFRCYFCLFVCVCVCVVLPLMQCGYNLFALPLPASILLAVEGEVASPPHTVAHRMPPNARLRIRLIGPSGHKSEYHCATLLGNWQEERMSFGLKDPAKEPLEGQTTYLSSYRGTKNDEELLAAKPPGCFCAEAPVQLLFYHGDIVAPPQSQFTVHELSYTRPTRDVGASPLKTILDKEGISQRREKTEALRRAMGFSGHRTAVGAPSSLGRNTEAAPLAYSTRCATKRDNEYMQTTRRGHYQPAKLPPIGRLQAKERFLTTKNVTFDATGEYLKDNIDEYPAASSECWGQFMAYKDDPMNRTRLREEYERP</sequence>
<keyword evidence="1" id="KW-0472">Membrane</keyword>
<protein>
    <submittedName>
        <fullName evidence="2">Uncharacterized protein</fullName>
    </submittedName>
</protein>
<organism evidence="2 4">
    <name type="scientific">Trypanosoma cruzi</name>
    <dbReference type="NCBI Taxonomy" id="5693"/>
    <lineage>
        <taxon>Eukaryota</taxon>
        <taxon>Discoba</taxon>
        <taxon>Euglenozoa</taxon>
        <taxon>Kinetoplastea</taxon>
        <taxon>Metakinetoplastina</taxon>
        <taxon>Trypanosomatida</taxon>
        <taxon>Trypanosomatidae</taxon>
        <taxon>Trypanosoma</taxon>
        <taxon>Schizotrypanum</taxon>
    </lineage>
</organism>
<keyword evidence="1" id="KW-1133">Transmembrane helix</keyword>
<accession>A0A7J6XFI0</accession>
<dbReference type="Proteomes" id="UP000583944">
    <property type="component" value="Unassembled WGS sequence"/>
</dbReference>
<evidence type="ECO:0000256" key="1">
    <source>
        <dbReference type="SAM" id="Phobius"/>
    </source>
</evidence>
<reference evidence="2 4" key="1">
    <citation type="journal article" date="2019" name="Genome Biol. Evol.">
        <title>Nanopore Sequencing Significantly Improves Genome Assembly of the Protozoan Parasite Trypanosoma cruzi.</title>
        <authorList>
            <person name="Diaz-Viraque F."/>
            <person name="Pita S."/>
            <person name="Greif G."/>
            <person name="de Souza R.C.M."/>
            <person name="Iraola G."/>
            <person name="Robello C."/>
        </authorList>
    </citation>
    <scope>NUCLEOTIDE SEQUENCE [LARGE SCALE GENOMIC DNA]</scope>
    <source>
        <strain evidence="2 4">Berenice</strain>
    </source>
</reference>
<comment type="caution">
    <text evidence="2">The sequence shown here is derived from an EMBL/GenBank/DDBJ whole genome shotgun (WGS) entry which is preliminary data.</text>
</comment>
<proteinExistence type="predicted"/>
<reference evidence="2" key="2">
    <citation type="submission" date="2020-04" db="EMBL/GenBank/DDBJ databases">
        <authorList>
            <person name="Diaz Viraque F."/>
        </authorList>
    </citation>
    <scope>NUCLEOTIDE SEQUENCE</scope>
    <source>
        <strain evidence="2">Berenice</strain>
    </source>
</reference>
<gene>
    <name evidence="3" type="ORF">ECC02_012149</name>
    <name evidence="2" type="ORF">ECC02_013884</name>
</gene>
<feature type="transmembrane region" description="Helical" evidence="1">
    <location>
        <begin position="21"/>
        <end position="38"/>
    </location>
</feature>
<keyword evidence="1" id="KW-0812">Transmembrane</keyword>
<dbReference type="AlphaFoldDB" id="A0A7J6XFI0"/>
<dbReference type="VEuPathDB" id="TriTrypDB:ECC02_012149"/>
<dbReference type="EMBL" id="JABDHM010000358">
    <property type="protein sequence ID" value="KAF5215190.1"/>
    <property type="molecule type" value="Genomic_DNA"/>
</dbReference>
<evidence type="ECO:0000313" key="3">
    <source>
        <dbReference type="EMBL" id="KAF5215190.1"/>
    </source>
</evidence>
<name>A0A7J6XFI0_TRYCR</name>
<evidence type="ECO:0000313" key="4">
    <source>
        <dbReference type="Proteomes" id="UP000583944"/>
    </source>
</evidence>
<dbReference type="VEuPathDB" id="TriTrypDB:ECC02_013884"/>